<dbReference type="EMBL" id="JBHSEU010000019">
    <property type="protein sequence ID" value="MFC4539420.1"/>
    <property type="molecule type" value="Genomic_DNA"/>
</dbReference>
<dbReference type="Proteomes" id="UP001596030">
    <property type="component" value="Unassembled WGS sequence"/>
</dbReference>
<organism evidence="1 2">
    <name type="scientific">Chromohalobacter sarecensis</name>
    <dbReference type="NCBI Taxonomy" id="245294"/>
    <lineage>
        <taxon>Bacteria</taxon>
        <taxon>Pseudomonadati</taxon>
        <taxon>Pseudomonadota</taxon>
        <taxon>Gammaproteobacteria</taxon>
        <taxon>Oceanospirillales</taxon>
        <taxon>Halomonadaceae</taxon>
        <taxon>Chromohalobacter</taxon>
    </lineage>
</organism>
<evidence type="ECO:0000313" key="2">
    <source>
        <dbReference type="Proteomes" id="UP001596030"/>
    </source>
</evidence>
<protein>
    <submittedName>
        <fullName evidence="1">Uncharacterized protein</fullName>
    </submittedName>
</protein>
<reference evidence="2" key="1">
    <citation type="journal article" date="2019" name="Int. J. Syst. Evol. Microbiol.">
        <title>The Global Catalogue of Microorganisms (GCM) 10K type strain sequencing project: providing services to taxonomists for standard genome sequencing and annotation.</title>
        <authorList>
            <consortium name="The Broad Institute Genomics Platform"/>
            <consortium name="The Broad Institute Genome Sequencing Center for Infectious Disease"/>
            <person name="Wu L."/>
            <person name="Ma J."/>
        </authorList>
    </citation>
    <scope>NUCLEOTIDE SEQUENCE [LARGE SCALE GENOMIC DNA]</scope>
    <source>
        <strain evidence="2">CGMCC 1.12121</strain>
    </source>
</reference>
<sequence>MKGILVELNPDQIEKAKEINGSGKKITYQWSVVGTDRFLAQKSSAENITPHGM</sequence>
<accession>A0ABV9D2D4</accession>
<dbReference type="RefSeq" id="WP_246969854.1">
    <property type="nucleotide sequence ID" value="NZ_JAKGAN010000003.1"/>
</dbReference>
<evidence type="ECO:0000313" key="1">
    <source>
        <dbReference type="EMBL" id="MFC4539420.1"/>
    </source>
</evidence>
<name>A0ABV9D2D4_9GAMM</name>
<comment type="caution">
    <text evidence="1">The sequence shown here is derived from an EMBL/GenBank/DDBJ whole genome shotgun (WGS) entry which is preliminary data.</text>
</comment>
<keyword evidence="2" id="KW-1185">Reference proteome</keyword>
<proteinExistence type="predicted"/>
<gene>
    <name evidence="1" type="ORF">ACFO0U_11590</name>
</gene>